<comment type="caution">
    <text evidence="1">The sequence shown here is derived from an EMBL/GenBank/DDBJ whole genome shotgun (WGS) entry which is preliminary data.</text>
</comment>
<dbReference type="Proteomes" id="UP000601041">
    <property type="component" value="Unassembled WGS sequence"/>
</dbReference>
<reference evidence="1 2" key="1">
    <citation type="submission" date="2020-11" db="EMBL/GenBank/DDBJ databases">
        <authorList>
            <person name="Lassalle F."/>
        </authorList>
    </citation>
    <scope>NUCLEOTIDE SEQUENCE [LARGE SCALE GENOMIC DNA]</scope>
    <source>
        <strain evidence="1 2">AB21</strain>
    </source>
</reference>
<proteinExistence type="predicted"/>
<name>A0ABN7K0U6_9HYPH</name>
<protein>
    <submittedName>
        <fullName evidence="1">Uncharacterized protein</fullName>
    </submittedName>
</protein>
<gene>
    <name evidence="1" type="ORF">RHAB21_01085</name>
</gene>
<evidence type="ECO:0000313" key="1">
    <source>
        <dbReference type="EMBL" id="CAD7057200.1"/>
    </source>
</evidence>
<accession>A0ABN7K0U6</accession>
<keyword evidence="2" id="KW-1185">Reference proteome</keyword>
<sequence>MILWTMVASDKAGGEAGSAVSACGSSCLRKRDASQPSRCVSVSLTRDHSPLPSRRNTRLPLSKRSMIASSVEGPARKATRLPERYLVGRSPDGPVVVEVDGPIGRSGSEEGNALAGAFAGAFDCCGSRAASTVGAVDVGRGEGDGGLSGGPVPCANAYRMMPPISQYRFFMSSPNRKSVGRRWVSQAELPFNPSAAVASLCETSGR</sequence>
<dbReference type="EMBL" id="CABFWE030000017">
    <property type="protein sequence ID" value="CAD7057200.1"/>
    <property type="molecule type" value="Genomic_DNA"/>
</dbReference>
<organism evidence="1 2">
    <name type="scientific">Pseudorhizobium halotolerans</name>
    <dbReference type="NCBI Taxonomy" id="1233081"/>
    <lineage>
        <taxon>Bacteria</taxon>
        <taxon>Pseudomonadati</taxon>
        <taxon>Pseudomonadota</taxon>
        <taxon>Alphaproteobacteria</taxon>
        <taxon>Hyphomicrobiales</taxon>
        <taxon>Rhizobiaceae</taxon>
        <taxon>Rhizobium/Agrobacterium group</taxon>
        <taxon>Pseudorhizobium</taxon>
    </lineage>
</organism>
<evidence type="ECO:0000313" key="2">
    <source>
        <dbReference type="Proteomes" id="UP000601041"/>
    </source>
</evidence>